<dbReference type="GO" id="GO:0009228">
    <property type="term" value="P:thiamine biosynthetic process"/>
    <property type="evidence" value="ECO:0007669"/>
    <property type="project" value="InterPro"/>
</dbReference>
<keyword evidence="4" id="KW-0808">Transferase</keyword>
<evidence type="ECO:0000259" key="3">
    <source>
        <dbReference type="Pfam" id="PF09084"/>
    </source>
</evidence>
<protein>
    <submittedName>
        <fullName evidence="4">Myristoyl transferase</fullName>
    </submittedName>
</protein>
<dbReference type="Gene3D" id="3.40.190.10">
    <property type="entry name" value="Periplasmic binding protein-like II"/>
    <property type="match status" value="2"/>
</dbReference>
<gene>
    <name evidence="4" type="ORF">EJC50_00015</name>
</gene>
<accession>A0A3S8ZXR0</accession>
<feature type="chain" id="PRO_5039488392" evidence="2">
    <location>
        <begin position="30"/>
        <end position="374"/>
    </location>
</feature>
<evidence type="ECO:0000313" key="5">
    <source>
        <dbReference type="Proteomes" id="UP000272528"/>
    </source>
</evidence>
<feature type="domain" description="SsuA/THI5-like" evidence="3">
    <location>
        <begin position="90"/>
        <end position="293"/>
    </location>
</feature>
<dbReference type="KEGG" id="palb:EJC50_00015"/>
<feature type="compositionally biased region" description="Low complexity" evidence="1">
    <location>
        <begin position="37"/>
        <end position="70"/>
    </location>
</feature>
<dbReference type="PANTHER" id="PTHR31528">
    <property type="entry name" value="4-AMINO-5-HYDROXYMETHYL-2-METHYLPYRIMIDINE PHOSPHATE SYNTHASE THI11-RELATED"/>
    <property type="match status" value="1"/>
</dbReference>
<dbReference type="InterPro" id="IPR027939">
    <property type="entry name" value="NMT1/THI5"/>
</dbReference>
<dbReference type="PROSITE" id="PS51257">
    <property type="entry name" value="PROKAR_LIPOPROTEIN"/>
    <property type="match status" value="1"/>
</dbReference>
<organism evidence="4 5">
    <name type="scientific">Paenibacillus albus</name>
    <dbReference type="NCBI Taxonomy" id="2495582"/>
    <lineage>
        <taxon>Bacteria</taxon>
        <taxon>Bacillati</taxon>
        <taxon>Bacillota</taxon>
        <taxon>Bacilli</taxon>
        <taxon>Bacillales</taxon>
        <taxon>Paenibacillaceae</taxon>
        <taxon>Paenibacillus</taxon>
    </lineage>
</organism>
<evidence type="ECO:0000256" key="2">
    <source>
        <dbReference type="SAM" id="SignalP"/>
    </source>
</evidence>
<dbReference type="SUPFAM" id="SSF53850">
    <property type="entry name" value="Periplasmic binding protein-like II"/>
    <property type="match status" value="1"/>
</dbReference>
<dbReference type="Pfam" id="PF09084">
    <property type="entry name" value="NMT1"/>
    <property type="match status" value="1"/>
</dbReference>
<dbReference type="RefSeq" id="WP_126011184.1">
    <property type="nucleotide sequence ID" value="NZ_CP034437.1"/>
</dbReference>
<keyword evidence="2" id="KW-0732">Signal</keyword>
<keyword evidence="5" id="KW-1185">Reference proteome</keyword>
<dbReference type="Proteomes" id="UP000272528">
    <property type="component" value="Chromosome"/>
</dbReference>
<reference evidence="5" key="1">
    <citation type="submission" date="2018-12" db="EMBL/GenBank/DDBJ databases">
        <title>Genome sequence of Peanibacillus sp.</title>
        <authorList>
            <person name="Subramani G."/>
            <person name="Srinivasan S."/>
            <person name="Kim M.K."/>
        </authorList>
    </citation>
    <scope>NUCLEOTIDE SEQUENCE [LARGE SCALE GENOMIC DNA]</scope>
    <source>
        <strain evidence="5">18JY67-1</strain>
    </source>
</reference>
<sequence length="374" mass="40888">MDKKRDRTVKFPKSFIPTVIVLMLMLLVAACSSDSGNSSGNSSNASQETTAPASTDTPTDTTADTSSSTSENSGKALIPITQITNWYAQAEHGGNYTALAKGFYKDAGFDMTITPGVNVSGTQLLLSGKAQFAMSSSDEVLVARDQGIPVVAILGTFQKSPQSFTYHEGQGIKSIADLNGRKVYVSNGVTYWEFLKKKFDLSKTTQMKYNYELASFMADDKSVVQSYITAEPYVLSQEGVKVGSLLIADYGYSPYANVMITSESFLKEHPDEVQAFVDATIKGWNYYKDHSDEINPSILKENPDESLDRFAYSAKALQPLVYGGDAETKGVGTMTTERWEEMNKQLLDLGVIKKSQDVSKAFTDEFVEKANAAK</sequence>
<dbReference type="GO" id="GO:0016740">
    <property type="term" value="F:transferase activity"/>
    <property type="evidence" value="ECO:0007669"/>
    <property type="project" value="UniProtKB-KW"/>
</dbReference>
<feature type="region of interest" description="Disordered" evidence="1">
    <location>
        <begin position="37"/>
        <end position="74"/>
    </location>
</feature>
<dbReference type="EMBL" id="CP034437">
    <property type="protein sequence ID" value="AZN38236.1"/>
    <property type="molecule type" value="Genomic_DNA"/>
</dbReference>
<dbReference type="AlphaFoldDB" id="A0A3S8ZXR0"/>
<evidence type="ECO:0000256" key="1">
    <source>
        <dbReference type="SAM" id="MobiDB-lite"/>
    </source>
</evidence>
<feature type="signal peptide" evidence="2">
    <location>
        <begin position="1"/>
        <end position="29"/>
    </location>
</feature>
<evidence type="ECO:0000313" key="4">
    <source>
        <dbReference type="EMBL" id="AZN38236.1"/>
    </source>
</evidence>
<name>A0A3S8ZXR0_9BACL</name>
<dbReference type="InterPro" id="IPR015168">
    <property type="entry name" value="SsuA/THI5"/>
</dbReference>
<proteinExistence type="predicted"/>
<dbReference type="OrthoDB" id="9815602at2"/>
<dbReference type="PANTHER" id="PTHR31528:SF3">
    <property type="entry name" value="THIAMINE BIOSYNTHESIS PROTEIN HI_0357-RELATED"/>
    <property type="match status" value="1"/>
</dbReference>